<dbReference type="RefSeq" id="WP_112333770.1">
    <property type="nucleotide sequence ID" value="NZ_QLYR01000018.1"/>
</dbReference>
<reference evidence="2 3" key="1">
    <citation type="submission" date="2018-06" db="EMBL/GenBank/DDBJ databases">
        <title>Noncontiguous genome sequence of Ruminococcaceae bacterium ASD2818.</title>
        <authorList>
            <person name="Chaplin A.V."/>
            <person name="Sokolova S.R."/>
            <person name="Kochetkova T.O."/>
            <person name="Goltsov A.Y."/>
            <person name="Trofimov D.Y."/>
            <person name="Efimov B.A."/>
        </authorList>
    </citation>
    <scope>NUCLEOTIDE SEQUENCE [LARGE SCALE GENOMIC DNA]</scope>
    <source>
        <strain evidence="2 3">ASD2818</strain>
    </source>
</reference>
<dbReference type="Pfam" id="PF01402">
    <property type="entry name" value="RHH_1"/>
    <property type="match status" value="1"/>
</dbReference>
<feature type="domain" description="Ribbon-helix-helix protein CopG" evidence="1">
    <location>
        <begin position="131"/>
        <end position="170"/>
    </location>
</feature>
<name>A0A328UBT0_9FIRM</name>
<dbReference type="GO" id="GO:0006355">
    <property type="term" value="P:regulation of DNA-templated transcription"/>
    <property type="evidence" value="ECO:0007669"/>
    <property type="project" value="InterPro"/>
</dbReference>
<dbReference type="CDD" id="cd21631">
    <property type="entry name" value="RHH_CopG_NikR-like"/>
    <property type="match status" value="1"/>
</dbReference>
<dbReference type="Proteomes" id="UP000249377">
    <property type="component" value="Unassembled WGS sequence"/>
</dbReference>
<evidence type="ECO:0000313" key="2">
    <source>
        <dbReference type="EMBL" id="RAQ21981.1"/>
    </source>
</evidence>
<comment type="caution">
    <text evidence="2">The sequence shown here is derived from an EMBL/GenBank/DDBJ whole genome shotgun (WGS) entry which is preliminary data.</text>
</comment>
<evidence type="ECO:0000259" key="1">
    <source>
        <dbReference type="Pfam" id="PF01402"/>
    </source>
</evidence>
<evidence type="ECO:0000313" key="3">
    <source>
        <dbReference type="Proteomes" id="UP000249377"/>
    </source>
</evidence>
<dbReference type="InterPro" id="IPR002145">
    <property type="entry name" value="CopG"/>
</dbReference>
<dbReference type="EMBL" id="QLYR01000018">
    <property type="protein sequence ID" value="RAQ21981.1"/>
    <property type="molecule type" value="Genomic_DNA"/>
</dbReference>
<proteinExistence type="predicted"/>
<organism evidence="2 3">
    <name type="scientific">Hydrogeniiclostridium mannosilyticum</name>
    <dbReference type="NCBI Taxonomy" id="2764322"/>
    <lineage>
        <taxon>Bacteria</taxon>
        <taxon>Bacillati</taxon>
        <taxon>Bacillota</taxon>
        <taxon>Clostridia</taxon>
        <taxon>Eubacteriales</taxon>
        <taxon>Acutalibacteraceae</taxon>
        <taxon>Hydrogeniiclostridium</taxon>
    </lineage>
</organism>
<gene>
    <name evidence="2" type="ORF">DPQ25_13845</name>
</gene>
<protein>
    <recommendedName>
        <fullName evidence="1">Ribbon-helix-helix protein CopG domain-containing protein</fullName>
    </recommendedName>
</protein>
<keyword evidence="3" id="KW-1185">Reference proteome</keyword>
<sequence>MKHNMAHSRIYHIYQGVKQRCLNPKNPSYYLYGGRGISICAEWVDNFQAFYGWSMENGYTDEMTLDRIDSEKDYSPQNCQWISKSANSVRVQDRNGTPETIAARKELKAKGKIGKTSSKVKQKYNDRVYQQISVRLQKELVEHWETEIEKDGISKAAFIREAIVEYLNQKQGG</sequence>
<accession>A0A328UBT0</accession>
<dbReference type="AlphaFoldDB" id="A0A328UBT0"/>